<keyword evidence="2" id="KW-1185">Reference proteome</keyword>
<accession>A0AAJ0CSS3</accession>
<proteinExistence type="predicted"/>
<sequence length="171" mass="19236">MAVYSLYDATITPSRAALVSLKNFLIIAERQSNSSTFLSSKLYEDMRPLTFQVHYATAQADKMAAKLSGREPMPFEENFRSLTDMYSRIDQVIETLDNADKNTVNRMGETLAPTPVGHDKVEDLPGKILATAAIMPNIFFHVSMTYAILRKEGVPLGKKDYMHSFVGKYMK</sequence>
<dbReference type="Proteomes" id="UP001251528">
    <property type="component" value="Unassembled WGS sequence"/>
</dbReference>
<dbReference type="EMBL" id="JASWJB010000051">
    <property type="protein sequence ID" value="KAK2605835.1"/>
    <property type="molecule type" value="Genomic_DNA"/>
</dbReference>
<dbReference type="Pfam" id="PF09351">
    <property type="entry name" value="DUF1993"/>
    <property type="match status" value="1"/>
</dbReference>
<dbReference type="AlphaFoldDB" id="A0AAJ0CSS3"/>
<name>A0AAJ0CSS3_9HYPO</name>
<dbReference type="PANTHER" id="PTHR36922">
    <property type="entry name" value="BLL2446 PROTEIN"/>
    <property type="match status" value="1"/>
</dbReference>
<dbReference type="PANTHER" id="PTHR36922:SF1">
    <property type="entry name" value="DUF1993 DOMAIN-CONTAINING PROTEIN"/>
    <property type="match status" value="1"/>
</dbReference>
<dbReference type="SUPFAM" id="SSF109854">
    <property type="entry name" value="DinB/YfiT-like putative metalloenzymes"/>
    <property type="match status" value="1"/>
</dbReference>
<organism evidence="1 2">
    <name type="scientific">Conoideocrella luteorostrata</name>
    <dbReference type="NCBI Taxonomy" id="1105319"/>
    <lineage>
        <taxon>Eukaryota</taxon>
        <taxon>Fungi</taxon>
        <taxon>Dikarya</taxon>
        <taxon>Ascomycota</taxon>
        <taxon>Pezizomycotina</taxon>
        <taxon>Sordariomycetes</taxon>
        <taxon>Hypocreomycetidae</taxon>
        <taxon>Hypocreales</taxon>
        <taxon>Clavicipitaceae</taxon>
        <taxon>Conoideocrella</taxon>
    </lineage>
</organism>
<evidence type="ECO:0000313" key="1">
    <source>
        <dbReference type="EMBL" id="KAK2605835.1"/>
    </source>
</evidence>
<dbReference type="InterPro" id="IPR034660">
    <property type="entry name" value="DinB/YfiT-like"/>
</dbReference>
<evidence type="ECO:0008006" key="3">
    <source>
        <dbReference type="Google" id="ProtNLM"/>
    </source>
</evidence>
<gene>
    <name evidence="1" type="ORF">QQS21_003789</name>
</gene>
<dbReference type="InterPro" id="IPR018531">
    <property type="entry name" value="DUF1993"/>
</dbReference>
<dbReference type="Gene3D" id="1.20.120.450">
    <property type="entry name" value="dinb family like domain"/>
    <property type="match status" value="1"/>
</dbReference>
<evidence type="ECO:0000313" key="2">
    <source>
        <dbReference type="Proteomes" id="UP001251528"/>
    </source>
</evidence>
<protein>
    <recommendedName>
        <fullName evidence="3">Helix-turn-helix-domain containing protein type</fullName>
    </recommendedName>
</protein>
<reference evidence="1" key="1">
    <citation type="submission" date="2023-06" db="EMBL/GenBank/DDBJ databases">
        <title>Conoideocrella luteorostrata (Hypocreales: Clavicipitaceae), a potential biocontrol fungus for elongate hemlock scale in United States Christmas tree production areas.</title>
        <authorList>
            <person name="Barrett H."/>
            <person name="Lovett B."/>
            <person name="Macias A.M."/>
            <person name="Stajich J.E."/>
            <person name="Kasson M.T."/>
        </authorList>
    </citation>
    <scope>NUCLEOTIDE SEQUENCE</scope>
    <source>
        <strain evidence="1">ARSEF 14590</strain>
    </source>
</reference>
<comment type="caution">
    <text evidence="1">The sequence shown here is derived from an EMBL/GenBank/DDBJ whole genome shotgun (WGS) entry which is preliminary data.</text>
</comment>